<dbReference type="InterPro" id="IPR013766">
    <property type="entry name" value="Thioredoxin_domain"/>
</dbReference>
<gene>
    <name evidence="2" type="ORF">DXA38_00910</name>
</gene>
<organism evidence="2 3">
    <name type="scientific">Clostridium innocuum</name>
    <dbReference type="NCBI Taxonomy" id="1522"/>
    <lineage>
        <taxon>Bacteria</taxon>
        <taxon>Bacillati</taxon>
        <taxon>Bacillota</taxon>
        <taxon>Clostridia</taxon>
        <taxon>Eubacteriales</taxon>
        <taxon>Clostridiaceae</taxon>
        <taxon>Clostridium</taxon>
    </lineage>
</organism>
<sequence>MKEYMTALHSMEEFQAAAAKDGVSIFTFSANWCPDCRFIEPFMPKLVEAFSDYTFYYVDRDENIDICQALMVMGIPSFVAYKDGKESGRFVSKLRKTEKEINDFLAAQK</sequence>
<dbReference type="PANTHER" id="PTHR10438">
    <property type="entry name" value="THIOREDOXIN"/>
    <property type="match status" value="1"/>
</dbReference>
<evidence type="ECO:0000313" key="2">
    <source>
        <dbReference type="EMBL" id="RGC19079.1"/>
    </source>
</evidence>
<dbReference type="Pfam" id="PF00085">
    <property type="entry name" value="Thioredoxin"/>
    <property type="match status" value="1"/>
</dbReference>
<name>A0A3E2W4G0_CLOIN</name>
<feature type="domain" description="Thioredoxin" evidence="1">
    <location>
        <begin position="1"/>
        <end position="109"/>
    </location>
</feature>
<dbReference type="SUPFAM" id="SSF52833">
    <property type="entry name" value="Thioredoxin-like"/>
    <property type="match status" value="1"/>
</dbReference>
<dbReference type="InterPro" id="IPR036249">
    <property type="entry name" value="Thioredoxin-like_sf"/>
</dbReference>
<comment type="caution">
    <text evidence="2">The sequence shown here is derived from an EMBL/GenBank/DDBJ whole genome shotgun (WGS) entry which is preliminary data.</text>
</comment>
<reference evidence="2 3" key="1">
    <citation type="submission" date="2018-08" db="EMBL/GenBank/DDBJ databases">
        <title>A genome reference for cultivated species of the human gut microbiota.</title>
        <authorList>
            <person name="Zou Y."/>
            <person name="Xue W."/>
            <person name="Luo G."/>
        </authorList>
    </citation>
    <scope>NUCLEOTIDE SEQUENCE [LARGE SCALE GENOMIC DNA]</scope>
    <source>
        <strain evidence="2 3">OF01-2LB</strain>
    </source>
</reference>
<dbReference type="InterPro" id="IPR050620">
    <property type="entry name" value="Thioredoxin_H-type-like"/>
</dbReference>
<protein>
    <submittedName>
        <fullName evidence="2">Thioredoxin</fullName>
    </submittedName>
</protein>
<dbReference type="PROSITE" id="PS51352">
    <property type="entry name" value="THIOREDOXIN_2"/>
    <property type="match status" value="1"/>
</dbReference>
<dbReference type="CDD" id="cd02947">
    <property type="entry name" value="TRX_family"/>
    <property type="match status" value="1"/>
</dbReference>
<evidence type="ECO:0000259" key="1">
    <source>
        <dbReference type="PROSITE" id="PS51352"/>
    </source>
</evidence>
<dbReference type="PANTHER" id="PTHR10438:SF468">
    <property type="entry name" value="THIOREDOXIN-1-RELATED"/>
    <property type="match status" value="1"/>
</dbReference>
<dbReference type="Proteomes" id="UP000260025">
    <property type="component" value="Unassembled WGS sequence"/>
</dbReference>
<dbReference type="RefSeq" id="WP_117441555.1">
    <property type="nucleotide sequence ID" value="NZ_JAJFEN010000001.1"/>
</dbReference>
<accession>A0A3E2W4G0</accession>
<dbReference type="Gene3D" id="3.40.30.10">
    <property type="entry name" value="Glutaredoxin"/>
    <property type="match status" value="1"/>
</dbReference>
<dbReference type="OrthoDB" id="7629852at2"/>
<evidence type="ECO:0000313" key="3">
    <source>
        <dbReference type="Proteomes" id="UP000260025"/>
    </source>
</evidence>
<dbReference type="EMBL" id="QVEV01000001">
    <property type="protein sequence ID" value="RGC19079.1"/>
    <property type="molecule type" value="Genomic_DNA"/>
</dbReference>
<dbReference type="AlphaFoldDB" id="A0A3E2W4G0"/>
<proteinExistence type="predicted"/>